<keyword evidence="7 9" id="KW-0472">Membrane</keyword>
<dbReference type="AlphaFoldDB" id="A0A1G8YCI8"/>
<dbReference type="PROSITE" id="PS50283">
    <property type="entry name" value="NA_SOLUT_SYMP_3"/>
    <property type="match status" value="1"/>
</dbReference>
<protein>
    <submittedName>
        <fullName evidence="10">Sodium/pantothenate symporter</fullName>
    </submittedName>
</protein>
<keyword evidence="5" id="KW-0769">Symport</keyword>
<evidence type="ECO:0000313" key="11">
    <source>
        <dbReference type="Proteomes" id="UP000199527"/>
    </source>
</evidence>
<feature type="transmembrane region" description="Helical" evidence="9">
    <location>
        <begin position="269"/>
        <end position="291"/>
    </location>
</feature>
<feature type="transmembrane region" description="Helical" evidence="9">
    <location>
        <begin position="389"/>
        <end position="414"/>
    </location>
</feature>
<dbReference type="NCBIfam" id="TIGR02119">
    <property type="entry name" value="panF"/>
    <property type="match status" value="1"/>
</dbReference>
<proteinExistence type="inferred from homology"/>
<feature type="transmembrane region" description="Helical" evidence="9">
    <location>
        <begin position="68"/>
        <end position="94"/>
    </location>
</feature>
<evidence type="ECO:0000256" key="7">
    <source>
        <dbReference type="ARBA" id="ARBA00023136"/>
    </source>
</evidence>
<organism evidence="10 11">
    <name type="scientific">Ferrimonas sediminum</name>
    <dbReference type="NCBI Taxonomy" id="718193"/>
    <lineage>
        <taxon>Bacteria</taxon>
        <taxon>Pseudomonadati</taxon>
        <taxon>Pseudomonadota</taxon>
        <taxon>Gammaproteobacteria</taxon>
        <taxon>Alteromonadales</taxon>
        <taxon>Ferrimonadaceae</taxon>
        <taxon>Ferrimonas</taxon>
    </lineage>
</organism>
<dbReference type="Pfam" id="PF00474">
    <property type="entry name" value="SSF"/>
    <property type="match status" value="1"/>
</dbReference>
<evidence type="ECO:0000256" key="5">
    <source>
        <dbReference type="ARBA" id="ARBA00022847"/>
    </source>
</evidence>
<dbReference type="Proteomes" id="UP000199527">
    <property type="component" value="Unassembled WGS sequence"/>
</dbReference>
<evidence type="ECO:0000256" key="8">
    <source>
        <dbReference type="RuleBase" id="RU362091"/>
    </source>
</evidence>
<keyword evidence="4 9" id="KW-0812">Transmembrane</keyword>
<evidence type="ECO:0000313" key="10">
    <source>
        <dbReference type="EMBL" id="SDK00416.1"/>
    </source>
</evidence>
<feature type="transmembrane region" description="Helical" evidence="9">
    <location>
        <begin position="156"/>
        <end position="178"/>
    </location>
</feature>
<evidence type="ECO:0000256" key="9">
    <source>
        <dbReference type="SAM" id="Phobius"/>
    </source>
</evidence>
<accession>A0A1G8YCI8</accession>
<feature type="transmembrane region" description="Helical" evidence="9">
    <location>
        <begin position="311"/>
        <end position="332"/>
    </location>
</feature>
<keyword evidence="11" id="KW-1185">Reference proteome</keyword>
<dbReference type="CDD" id="cd10327">
    <property type="entry name" value="SLC5sbd_PanF"/>
    <property type="match status" value="1"/>
</dbReference>
<feature type="transmembrane region" description="Helical" evidence="9">
    <location>
        <begin position="365"/>
        <end position="383"/>
    </location>
</feature>
<dbReference type="Gene3D" id="1.20.1730.10">
    <property type="entry name" value="Sodium/glucose cotransporter"/>
    <property type="match status" value="1"/>
</dbReference>
<comment type="subcellular location">
    <subcellularLocation>
        <location evidence="1">Membrane</location>
        <topology evidence="1">Multi-pass membrane protein</topology>
    </subcellularLocation>
</comment>
<feature type="transmembrane region" description="Helical" evidence="9">
    <location>
        <begin position="190"/>
        <end position="213"/>
    </location>
</feature>
<dbReference type="GO" id="GO:0015233">
    <property type="term" value="F:pantothenate transmembrane transporter activity"/>
    <property type="evidence" value="ECO:0007669"/>
    <property type="project" value="InterPro"/>
</dbReference>
<dbReference type="RefSeq" id="WP_176819348.1">
    <property type="nucleotide sequence ID" value="NZ_FNEM01000017.1"/>
</dbReference>
<dbReference type="GO" id="GO:0015081">
    <property type="term" value="F:sodium ion transmembrane transporter activity"/>
    <property type="evidence" value="ECO:0007669"/>
    <property type="project" value="InterPro"/>
</dbReference>
<evidence type="ECO:0000256" key="4">
    <source>
        <dbReference type="ARBA" id="ARBA00022692"/>
    </source>
</evidence>
<comment type="similarity">
    <text evidence="2 8">Belongs to the sodium:solute symporter (SSF) (TC 2.A.21) family.</text>
</comment>
<dbReference type="GO" id="GO:0015293">
    <property type="term" value="F:symporter activity"/>
    <property type="evidence" value="ECO:0007669"/>
    <property type="project" value="UniProtKB-KW"/>
</dbReference>
<dbReference type="InterPro" id="IPR011849">
    <property type="entry name" value="Na/pantothenate_symporter"/>
</dbReference>
<name>A0A1G8YCI8_9GAMM</name>
<feature type="transmembrane region" description="Helical" evidence="9">
    <location>
        <begin position="123"/>
        <end position="144"/>
    </location>
</feature>
<evidence type="ECO:0000256" key="3">
    <source>
        <dbReference type="ARBA" id="ARBA00022448"/>
    </source>
</evidence>
<reference evidence="11" key="1">
    <citation type="submission" date="2016-10" db="EMBL/GenBank/DDBJ databases">
        <authorList>
            <person name="Varghese N."/>
            <person name="Submissions S."/>
        </authorList>
    </citation>
    <scope>NUCLEOTIDE SEQUENCE [LARGE SCALE GENOMIC DNA]</scope>
    <source>
        <strain evidence="11">DSM 23317</strain>
    </source>
</reference>
<feature type="transmembrane region" description="Helical" evidence="9">
    <location>
        <begin position="421"/>
        <end position="441"/>
    </location>
</feature>
<dbReference type="GO" id="GO:0005886">
    <property type="term" value="C:plasma membrane"/>
    <property type="evidence" value="ECO:0007669"/>
    <property type="project" value="TreeGrafter"/>
</dbReference>
<dbReference type="NCBIfam" id="TIGR00813">
    <property type="entry name" value="sss"/>
    <property type="match status" value="1"/>
</dbReference>
<dbReference type="GO" id="GO:0036376">
    <property type="term" value="P:sodium ion export across plasma membrane"/>
    <property type="evidence" value="ECO:0007669"/>
    <property type="project" value="InterPro"/>
</dbReference>
<dbReference type="PANTHER" id="PTHR48086">
    <property type="entry name" value="SODIUM/PROLINE SYMPORTER-RELATED"/>
    <property type="match status" value="1"/>
</dbReference>
<feature type="transmembrane region" description="Helical" evidence="9">
    <location>
        <begin position="447"/>
        <end position="467"/>
    </location>
</feature>
<sequence length="471" mass="50382">MNPILISILLYLLLTLLVSRVAAARSANESGFSRQHFLGGQFMGGGILALSLVATYTSASSFIGGPGAAYTFGLGWVLLAVIQVPVAMLTLGVLGPRLWTLAKSSQAVTILDIFRDRYQSKPLLWLAGISLVAGFLGMIVVQFTSGARLLSVVAEIEYTTALLLFVATVVIYTLWGGFRAVSYTDAIQGLIMLAGMFALLMGVLSYGGGVAHLTSQMAEIDPGLLQPHGPDGFMSWPFLLSFWVLVCFGTIGLPHTVLRVMAARDGKAIARAMVLGTAVTALVTLLPHLIGALGRPLVSNLNSPDEVIPTLMVQLFSPWVAGLLLAAPIAAVMSSVDSMLLQATSTLVNDLAMQGREFTEPQQKWLTRGVTLLVAASCTLLALDPPQMIIWLNMAAFGALQVVFLWPLVLGLFWPVARSEAALTSVLAGLGCYLPMTFMKIKLANMHAIVPALAVSLLGFVLAQWWLSRRR</sequence>
<dbReference type="EMBL" id="FNEM01000017">
    <property type="protein sequence ID" value="SDK00416.1"/>
    <property type="molecule type" value="Genomic_DNA"/>
</dbReference>
<dbReference type="InterPro" id="IPR001734">
    <property type="entry name" value="Na/solute_symporter"/>
</dbReference>
<gene>
    <name evidence="10" type="ORF">SAMN04488540_11734</name>
</gene>
<dbReference type="PANTHER" id="PTHR48086:SF4">
    <property type="entry name" value="SODIUM_PANTOTHENATE SYMPORTER"/>
    <property type="match status" value="1"/>
</dbReference>
<evidence type="ECO:0000256" key="6">
    <source>
        <dbReference type="ARBA" id="ARBA00022989"/>
    </source>
</evidence>
<dbReference type="InterPro" id="IPR050277">
    <property type="entry name" value="Sodium:Solute_Symporter"/>
</dbReference>
<feature type="transmembrane region" description="Helical" evidence="9">
    <location>
        <begin position="233"/>
        <end position="257"/>
    </location>
</feature>
<keyword evidence="3" id="KW-0813">Transport</keyword>
<evidence type="ECO:0000256" key="1">
    <source>
        <dbReference type="ARBA" id="ARBA00004141"/>
    </source>
</evidence>
<dbReference type="InterPro" id="IPR038377">
    <property type="entry name" value="Na/Glc_symporter_sf"/>
</dbReference>
<keyword evidence="6 9" id="KW-1133">Transmembrane helix</keyword>
<evidence type="ECO:0000256" key="2">
    <source>
        <dbReference type="ARBA" id="ARBA00006434"/>
    </source>
</evidence>